<proteinExistence type="predicted"/>
<name>A0ABY0QHD7_9BRAD</name>
<dbReference type="Proteomes" id="UP000198803">
    <property type="component" value="Chromosome I"/>
</dbReference>
<reference evidence="1 2" key="1">
    <citation type="submission" date="2016-10" db="EMBL/GenBank/DDBJ databases">
        <authorList>
            <person name="Varghese N."/>
            <person name="Submissions S."/>
        </authorList>
    </citation>
    <scope>NUCLEOTIDE SEQUENCE [LARGE SCALE GENOMIC DNA]</scope>
    <source>
        <strain evidence="1 2">GAS524</strain>
    </source>
</reference>
<dbReference type="RefSeq" id="WP_091977309.1">
    <property type="nucleotide sequence ID" value="NZ_LT629693.1"/>
</dbReference>
<organism evidence="1 2">
    <name type="scientific">Bradyrhizobium ottawaense</name>
    <dbReference type="NCBI Taxonomy" id="931866"/>
    <lineage>
        <taxon>Bacteria</taxon>
        <taxon>Pseudomonadati</taxon>
        <taxon>Pseudomonadota</taxon>
        <taxon>Alphaproteobacteria</taxon>
        <taxon>Hyphomicrobiales</taxon>
        <taxon>Nitrobacteraceae</taxon>
        <taxon>Bradyrhizobium</taxon>
    </lineage>
</organism>
<dbReference type="EMBL" id="LT629693">
    <property type="protein sequence ID" value="SDK44612.1"/>
    <property type="molecule type" value="Genomic_DNA"/>
</dbReference>
<keyword evidence="2" id="KW-1185">Reference proteome</keyword>
<protein>
    <submittedName>
        <fullName evidence="1">Uncharacterized protein</fullName>
    </submittedName>
</protein>
<gene>
    <name evidence="1" type="ORF">SAMN05444163_8130</name>
</gene>
<evidence type="ECO:0000313" key="1">
    <source>
        <dbReference type="EMBL" id="SDK44612.1"/>
    </source>
</evidence>
<accession>A0ABY0QHD7</accession>
<evidence type="ECO:0000313" key="2">
    <source>
        <dbReference type="Proteomes" id="UP000198803"/>
    </source>
</evidence>
<sequence>MDFCKFKNAVALQFKKMGNGGLFCTAVEKDDLWSTYLSGFPAGTNPMFRERTEHDCSCCRQFIRAVGNVVSIENGKVVTIWDGAVGDPTYQVVADAMAKLVRSKSIENEFLHTESTAGADKTLESIEEFVRSWDHFFVRLPAGVVARGELIGPQLSGTRALHDVLLRSINELSMDAVDTVLDLIKQNSLYRGSEHKFAVETFRKVKLEASELTDLDRDVFVWSKVKTMPGSVAKIRNTSIGQLLVDLSNGLELENAIGRFEAMVAPQNYKRATALVTPAMINKAKATIEELGLASALERRYARNTDVTVNNILFADRAARKALGGDVFDSIPTKKPSARKLDKVEDVTIEKFISDIVPNADSIEVMFENRHLNNLVSLIAPVDPAAVPLFKWDNGFSWSYNGDLADSIRERVKKAGGNVSGDLCCRLAWSNHDDLDFHMVEPDGHEIYFRNKGLQSRLGGMLDVDMNAGGGTTRTPVENIFYRSRTTMREGVYTLYVNNFSKRESVDVGFEVEIDWLGQVTRFAHEKAVRDKQKIMVAKLKYSKAKGIEIIESLPSTQASKTVWQLPTQDFHKVDLLMLSPNYWDGRGVGNKHYFFMMRGCQNDGQARGFFNEFLREELDQHRKVIEIVGSKMKAESSADQISGLGFSSTQRNEILAKVKGNFTRTVKVTF</sequence>